<gene>
    <name evidence="2" type="ORF">FNA67_15115</name>
</gene>
<evidence type="ECO:0000313" key="2">
    <source>
        <dbReference type="EMBL" id="QEE21435.1"/>
    </source>
</evidence>
<dbReference type="Proteomes" id="UP000321062">
    <property type="component" value="Chromosome"/>
</dbReference>
<feature type="domain" description="HTH cro/C1-type" evidence="1">
    <location>
        <begin position="28"/>
        <end position="75"/>
    </location>
</feature>
<evidence type="ECO:0000259" key="1">
    <source>
        <dbReference type="PROSITE" id="PS50943"/>
    </source>
</evidence>
<dbReference type="EMBL" id="CP041690">
    <property type="protein sequence ID" value="QEE21435.1"/>
    <property type="molecule type" value="Genomic_DNA"/>
</dbReference>
<evidence type="ECO:0000313" key="3">
    <source>
        <dbReference type="Proteomes" id="UP000321062"/>
    </source>
</evidence>
<protein>
    <submittedName>
        <fullName evidence="2">Helix-turn-helix transcriptional regulator</fullName>
    </submittedName>
</protein>
<dbReference type="InterPro" id="IPR010982">
    <property type="entry name" value="Lambda_DNA-bd_dom_sf"/>
</dbReference>
<reference evidence="2 3" key="1">
    <citation type="journal article" date="2015" name="Int. J. Syst. Evol. Microbiol.">
        <title>Youhaiella tibetensis gen. nov., sp. nov., isolated from subsurface sediment.</title>
        <authorList>
            <person name="Wang Y.X."/>
            <person name="Huang F.Q."/>
            <person name="Nogi Y."/>
            <person name="Pang S.J."/>
            <person name="Wang P.K."/>
            <person name="Lv J."/>
        </authorList>
    </citation>
    <scope>NUCLEOTIDE SEQUENCE [LARGE SCALE GENOMIC DNA]</scope>
    <source>
        <strain evidence="3">fig4</strain>
    </source>
</reference>
<dbReference type="GO" id="GO:0003677">
    <property type="term" value="F:DNA binding"/>
    <property type="evidence" value="ECO:0007669"/>
    <property type="project" value="InterPro"/>
</dbReference>
<dbReference type="OrthoDB" id="123556at2"/>
<dbReference type="KEGG" id="yti:FNA67_15115"/>
<keyword evidence="3" id="KW-1185">Reference proteome</keyword>
<proteinExistence type="predicted"/>
<sequence length="224" mass="25383">MQDRLTLPGEMQARETGMQQPHEVCVALRSYRIKARIKQEVIARALGVAQSQISRWESGRDIPRPHNIEAIRALLWGSTATPLQSLAFFVRTSELPLVLIDHSRQLIARGLPFQPPGNDLERFGWIFDESRNPELVEAHRPYHEALADPRGIVGLELRVPFEHQGEPWVGVSHKTIYAVEGRGICLADIRFLRQDSVRLSRPVMRRLPANHPAGALSVPARRDH</sequence>
<dbReference type="SUPFAM" id="SSF47413">
    <property type="entry name" value="lambda repressor-like DNA-binding domains"/>
    <property type="match status" value="1"/>
</dbReference>
<dbReference type="Pfam" id="PF01381">
    <property type="entry name" value="HTH_3"/>
    <property type="match status" value="1"/>
</dbReference>
<dbReference type="AlphaFoldDB" id="A0A5B9DR58"/>
<dbReference type="CDD" id="cd00093">
    <property type="entry name" value="HTH_XRE"/>
    <property type="match status" value="1"/>
</dbReference>
<dbReference type="PROSITE" id="PS50943">
    <property type="entry name" value="HTH_CROC1"/>
    <property type="match status" value="1"/>
</dbReference>
<name>A0A5B9DR58_9HYPH</name>
<dbReference type="Gene3D" id="1.10.260.40">
    <property type="entry name" value="lambda repressor-like DNA-binding domains"/>
    <property type="match status" value="1"/>
</dbReference>
<accession>A0A5B9DR58</accession>
<organism evidence="2 3">
    <name type="scientific">Paradevosia tibetensis</name>
    <dbReference type="NCBI Taxonomy" id="1447062"/>
    <lineage>
        <taxon>Bacteria</taxon>
        <taxon>Pseudomonadati</taxon>
        <taxon>Pseudomonadota</taxon>
        <taxon>Alphaproteobacteria</taxon>
        <taxon>Hyphomicrobiales</taxon>
        <taxon>Devosiaceae</taxon>
        <taxon>Paradevosia</taxon>
    </lineage>
</organism>
<dbReference type="SMART" id="SM00530">
    <property type="entry name" value="HTH_XRE"/>
    <property type="match status" value="1"/>
</dbReference>
<dbReference type="InterPro" id="IPR001387">
    <property type="entry name" value="Cro/C1-type_HTH"/>
</dbReference>